<sequence>MYGTHKMQRDRLPGTLRYYNQPRVRLPLTRNLGFGGVRERPTISKAASLSDSHAVHLTEYEKNEIQGYPDVYYAGQNCERKIQAPVDGGYNSGYDDERGDYTIKLYDHIAYRYEVLSTLGSGSFGQVVKVADHHKNTTVALKIIRNKKRFQSQAKIEVQILSHLRRDDPNGSYGIVQMLDSFTFRSHVCITYELLSVNLYEHLKQRNFRPLSLSVVRKIAAGLLVSLSYIWRENIIHCDLKPENILLKAPDRAAVKVIDFGSACFENACIYTYIQSRFYRAPEVILGRTYTKHIDLWSYGCVLCELATGVPIFPGESEQDQLACIMEYLGIPPHELILQSPRKHELFDANAGHAPKLFLNSKRKIRFPGTKSLSAFLGLPEDDGFVSFVRQFLCWVPEDRVPPRKAMRHPWIADAFEGAPAPPPLQMNQAQAKMAVRAAISNAHGVTASLWRTLHLPKIVEQ</sequence>
<comment type="catalytic activity">
    <reaction evidence="9">
        <text>L-threonyl-[protein] + ATP = O-phospho-L-threonyl-[protein] + ADP + H(+)</text>
        <dbReference type="Rhea" id="RHEA:46608"/>
        <dbReference type="Rhea" id="RHEA-COMP:11060"/>
        <dbReference type="Rhea" id="RHEA-COMP:11605"/>
        <dbReference type="ChEBI" id="CHEBI:15378"/>
        <dbReference type="ChEBI" id="CHEBI:30013"/>
        <dbReference type="ChEBI" id="CHEBI:30616"/>
        <dbReference type="ChEBI" id="CHEBI:61977"/>
        <dbReference type="ChEBI" id="CHEBI:456216"/>
        <dbReference type="EC" id="2.7.12.1"/>
    </reaction>
</comment>
<evidence type="ECO:0000256" key="7">
    <source>
        <dbReference type="ARBA" id="ARBA00022840"/>
    </source>
</evidence>
<dbReference type="Gene3D" id="1.10.510.10">
    <property type="entry name" value="Transferase(Phosphotransferase) domain 1"/>
    <property type="match status" value="1"/>
</dbReference>
<dbReference type="Gene3D" id="3.30.200.20">
    <property type="entry name" value="Phosphorylase Kinase, domain 1"/>
    <property type="match status" value="1"/>
</dbReference>
<evidence type="ECO:0000256" key="1">
    <source>
        <dbReference type="ARBA" id="ARBA00008867"/>
    </source>
</evidence>
<reference evidence="14 15" key="1">
    <citation type="submission" date="2013-07" db="EMBL/GenBank/DDBJ databases">
        <authorList>
            <person name="Stoco P.H."/>
            <person name="Wagner G."/>
            <person name="Gerber A."/>
            <person name="Zaha A."/>
            <person name="Thompson C."/>
            <person name="Bartholomeu D.C."/>
            <person name="Luckemeyer D.D."/>
            <person name="Bahia D."/>
            <person name="Loreto E."/>
            <person name="Prestes E.B."/>
            <person name="Lima F.M."/>
            <person name="Rodrigues-Luiz G."/>
            <person name="Vallejo G.A."/>
            <person name="Filho J.F."/>
            <person name="Monteiro K.M."/>
            <person name="Tyler K.M."/>
            <person name="de Almeida L.G."/>
            <person name="Ortiz M.F."/>
            <person name="Siervo M.A."/>
            <person name="de Moraes M.H."/>
            <person name="Cunha O.L."/>
            <person name="Mendonca-Neto R."/>
            <person name="Silva R."/>
            <person name="Teixeira S.M."/>
            <person name="Murta S.M."/>
            <person name="Sincero T.C."/>
            <person name="Mendes T.A."/>
            <person name="Urmenyi T.P."/>
            <person name="Silva V.G."/>
            <person name="da Rocha W.D."/>
            <person name="Andersson B."/>
            <person name="Romanha A.J."/>
            <person name="Steindel M."/>
            <person name="de Vasconcelos A.T."/>
            <person name="Grisard E.C."/>
        </authorList>
    </citation>
    <scope>NUCLEOTIDE SEQUENCE [LARGE SCALE GENOMIC DNA]</scope>
    <source>
        <strain evidence="14 15">SC58</strain>
    </source>
</reference>
<evidence type="ECO:0000256" key="3">
    <source>
        <dbReference type="ARBA" id="ARBA00022527"/>
    </source>
</evidence>
<dbReference type="InterPro" id="IPR011009">
    <property type="entry name" value="Kinase-like_dom_sf"/>
</dbReference>
<dbReference type="OrthoDB" id="9332038at2759"/>
<dbReference type="PANTHER" id="PTHR24058:SF22">
    <property type="entry name" value="DUAL SPECIFICITY TYROSINE-PHOSPHORYLATION-REGULATED KINASE 4"/>
    <property type="match status" value="1"/>
</dbReference>
<evidence type="ECO:0000256" key="10">
    <source>
        <dbReference type="ARBA" id="ARBA00051680"/>
    </source>
</evidence>
<evidence type="ECO:0000256" key="8">
    <source>
        <dbReference type="ARBA" id="ARBA00049003"/>
    </source>
</evidence>
<organism evidence="14 15">
    <name type="scientific">Trypanosoma rangeli SC58</name>
    <dbReference type="NCBI Taxonomy" id="429131"/>
    <lineage>
        <taxon>Eukaryota</taxon>
        <taxon>Discoba</taxon>
        <taxon>Euglenozoa</taxon>
        <taxon>Kinetoplastea</taxon>
        <taxon>Metakinetoplastina</taxon>
        <taxon>Trypanosomatida</taxon>
        <taxon>Trypanosomatidae</taxon>
        <taxon>Trypanosoma</taxon>
        <taxon>Herpetosoma</taxon>
    </lineage>
</organism>
<dbReference type="EC" id="2.7.12.1" evidence="2"/>
<dbReference type="GO" id="GO:0005524">
    <property type="term" value="F:ATP binding"/>
    <property type="evidence" value="ECO:0007669"/>
    <property type="project" value="UniProtKB-UniRule"/>
</dbReference>
<evidence type="ECO:0000256" key="5">
    <source>
        <dbReference type="ARBA" id="ARBA00022741"/>
    </source>
</evidence>
<evidence type="ECO:0000256" key="12">
    <source>
        <dbReference type="RuleBase" id="RU000304"/>
    </source>
</evidence>
<comment type="catalytic activity">
    <reaction evidence="10">
        <text>L-tyrosyl-[protein] + ATP = O-phospho-L-tyrosyl-[protein] + ADP + H(+)</text>
        <dbReference type="Rhea" id="RHEA:10596"/>
        <dbReference type="Rhea" id="RHEA-COMP:10136"/>
        <dbReference type="Rhea" id="RHEA-COMP:20101"/>
        <dbReference type="ChEBI" id="CHEBI:15378"/>
        <dbReference type="ChEBI" id="CHEBI:30616"/>
        <dbReference type="ChEBI" id="CHEBI:46858"/>
        <dbReference type="ChEBI" id="CHEBI:61978"/>
        <dbReference type="ChEBI" id="CHEBI:456216"/>
        <dbReference type="EC" id="2.7.12.1"/>
    </reaction>
</comment>
<dbReference type="PANTHER" id="PTHR24058">
    <property type="entry name" value="DUAL SPECIFICITY PROTEIN KINASE"/>
    <property type="match status" value="1"/>
</dbReference>
<evidence type="ECO:0000256" key="4">
    <source>
        <dbReference type="ARBA" id="ARBA00022679"/>
    </source>
</evidence>
<keyword evidence="7 11" id="KW-0067">ATP-binding</keyword>
<comment type="similarity">
    <text evidence="1">Belongs to the protein kinase superfamily. CMGC Ser/Thr protein kinase family. MNB/DYRK subfamily.</text>
</comment>
<dbReference type="PROSITE" id="PS00107">
    <property type="entry name" value="PROTEIN_KINASE_ATP"/>
    <property type="match status" value="1"/>
</dbReference>
<feature type="binding site" evidence="11">
    <location>
        <position position="142"/>
    </location>
    <ligand>
        <name>ATP</name>
        <dbReference type="ChEBI" id="CHEBI:30616"/>
    </ligand>
</feature>
<evidence type="ECO:0000259" key="13">
    <source>
        <dbReference type="PROSITE" id="PS50011"/>
    </source>
</evidence>
<evidence type="ECO:0000313" key="15">
    <source>
        <dbReference type="Proteomes" id="UP000031737"/>
    </source>
</evidence>
<keyword evidence="15" id="KW-1185">Reference proteome</keyword>
<dbReference type="PROSITE" id="PS00108">
    <property type="entry name" value="PROTEIN_KINASE_ST"/>
    <property type="match status" value="1"/>
</dbReference>
<keyword evidence="3 12" id="KW-0723">Serine/threonine-protein kinase</keyword>
<dbReference type="SUPFAM" id="SSF56112">
    <property type="entry name" value="Protein kinase-like (PK-like)"/>
    <property type="match status" value="1"/>
</dbReference>
<evidence type="ECO:0000256" key="6">
    <source>
        <dbReference type="ARBA" id="ARBA00022777"/>
    </source>
</evidence>
<accession>A0A061J1W5</accession>
<dbReference type="GO" id="GO:0005856">
    <property type="term" value="C:cytoskeleton"/>
    <property type="evidence" value="ECO:0007669"/>
    <property type="project" value="TreeGrafter"/>
</dbReference>
<dbReference type="EMBL" id="AUPL01003375">
    <property type="protein sequence ID" value="ESL08914.1"/>
    <property type="molecule type" value="Genomic_DNA"/>
</dbReference>
<feature type="domain" description="Protein kinase" evidence="13">
    <location>
        <begin position="113"/>
        <end position="412"/>
    </location>
</feature>
<comment type="catalytic activity">
    <reaction evidence="8">
        <text>L-seryl-[protein] + ATP = O-phospho-L-seryl-[protein] + ADP + H(+)</text>
        <dbReference type="Rhea" id="RHEA:17989"/>
        <dbReference type="Rhea" id="RHEA-COMP:9863"/>
        <dbReference type="Rhea" id="RHEA-COMP:11604"/>
        <dbReference type="ChEBI" id="CHEBI:15378"/>
        <dbReference type="ChEBI" id="CHEBI:29999"/>
        <dbReference type="ChEBI" id="CHEBI:30616"/>
        <dbReference type="ChEBI" id="CHEBI:83421"/>
        <dbReference type="ChEBI" id="CHEBI:456216"/>
        <dbReference type="EC" id="2.7.12.1"/>
    </reaction>
</comment>
<dbReference type="GO" id="GO:0004674">
    <property type="term" value="F:protein serine/threonine kinase activity"/>
    <property type="evidence" value="ECO:0007669"/>
    <property type="project" value="UniProtKB-KW"/>
</dbReference>
<dbReference type="GO" id="GO:0004712">
    <property type="term" value="F:protein serine/threonine/tyrosine kinase activity"/>
    <property type="evidence" value="ECO:0007669"/>
    <property type="project" value="UniProtKB-EC"/>
</dbReference>
<keyword evidence="6 14" id="KW-0418">Kinase</keyword>
<dbReference type="InterPro" id="IPR000719">
    <property type="entry name" value="Prot_kinase_dom"/>
</dbReference>
<evidence type="ECO:0000256" key="9">
    <source>
        <dbReference type="ARBA" id="ARBA00049308"/>
    </source>
</evidence>
<gene>
    <name evidence="14" type="ORF">TRSC58_03375</name>
</gene>
<protein>
    <recommendedName>
        <fullName evidence="2">dual-specificity kinase</fullName>
        <ecNumber evidence="2">2.7.12.1</ecNumber>
    </recommendedName>
</protein>
<dbReference type="CDD" id="cd14210">
    <property type="entry name" value="PKc_DYRK"/>
    <property type="match status" value="1"/>
</dbReference>
<proteinExistence type="inferred from homology"/>
<evidence type="ECO:0000313" key="14">
    <source>
        <dbReference type="EMBL" id="ESL08914.1"/>
    </source>
</evidence>
<dbReference type="InterPro" id="IPR017441">
    <property type="entry name" value="Protein_kinase_ATP_BS"/>
</dbReference>
<dbReference type="InterPro" id="IPR050494">
    <property type="entry name" value="Ser_Thr_dual-spec_kinase"/>
</dbReference>
<name>A0A061J1W5_TRYRA</name>
<keyword evidence="4" id="KW-0808">Transferase</keyword>
<evidence type="ECO:0000256" key="11">
    <source>
        <dbReference type="PROSITE-ProRule" id="PRU10141"/>
    </source>
</evidence>
<keyword evidence="5 11" id="KW-0547">Nucleotide-binding</keyword>
<dbReference type="VEuPathDB" id="TriTrypDB:TRSC58_03375"/>
<dbReference type="Pfam" id="PF00069">
    <property type="entry name" value="Pkinase"/>
    <property type="match status" value="1"/>
</dbReference>
<dbReference type="Gene3D" id="3.30.10.30">
    <property type="entry name" value="DYRK"/>
    <property type="match status" value="1"/>
</dbReference>
<dbReference type="AlphaFoldDB" id="A0A061J1W5"/>
<dbReference type="Proteomes" id="UP000031737">
    <property type="component" value="Unassembled WGS sequence"/>
</dbReference>
<evidence type="ECO:0000256" key="2">
    <source>
        <dbReference type="ARBA" id="ARBA00013203"/>
    </source>
</evidence>
<comment type="caution">
    <text evidence="14">The sequence shown here is derived from an EMBL/GenBank/DDBJ whole genome shotgun (WGS) entry which is preliminary data.</text>
</comment>
<dbReference type="InterPro" id="IPR008271">
    <property type="entry name" value="Ser/Thr_kinase_AS"/>
</dbReference>
<dbReference type="InterPro" id="IPR042521">
    <property type="entry name" value="DYRK"/>
</dbReference>
<dbReference type="SMART" id="SM00220">
    <property type="entry name" value="S_TKc"/>
    <property type="match status" value="1"/>
</dbReference>
<dbReference type="GO" id="GO:0005737">
    <property type="term" value="C:cytoplasm"/>
    <property type="evidence" value="ECO:0007669"/>
    <property type="project" value="TreeGrafter"/>
</dbReference>
<dbReference type="PROSITE" id="PS50011">
    <property type="entry name" value="PROTEIN_KINASE_DOM"/>
    <property type="match status" value="1"/>
</dbReference>